<dbReference type="eggNOG" id="COG4726">
    <property type="taxonomic scope" value="Bacteria"/>
</dbReference>
<protein>
    <submittedName>
        <fullName evidence="2">Uncharacterized protein</fullName>
    </submittedName>
</protein>
<dbReference type="KEGG" id="dno:DNO_0892"/>
<keyword evidence="1" id="KW-0812">Transmembrane</keyword>
<keyword evidence="1" id="KW-0472">Membrane</keyword>
<dbReference type="STRING" id="246195.DNO_0892"/>
<sequence>MSYIYRKEKGVVLLTCLVFLIVILTLLRFVLGSASVQEKKVGADYEQLKASQAASVALRAAELYIIDEDHLEKKPSDNNGIDYVLSTEIVDFWLDDGKVSNLPGVVDASTFDYKGNCDNSPVQDCPFFKWTGDCQALANQPACYENDKKIRYLIERIKAEPKNVGVNEKLQTNVIETKMLMRVTAVGLSDDTNSAVNVIKQNTYVLLKQEEVPIKSDEGKE</sequence>
<evidence type="ECO:0000313" key="3">
    <source>
        <dbReference type="Proteomes" id="UP000000248"/>
    </source>
</evidence>
<proteinExistence type="predicted"/>
<evidence type="ECO:0000256" key="1">
    <source>
        <dbReference type="SAM" id="Phobius"/>
    </source>
</evidence>
<dbReference type="AlphaFoldDB" id="A5EY88"/>
<accession>A5EY88</accession>
<dbReference type="Proteomes" id="UP000000248">
    <property type="component" value="Chromosome"/>
</dbReference>
<dbReference type="HOGENOM" id="CLU_1048417_0_0_6"/>
<dbReference type="EMBL" id="CP000513">
    <property type="protein sequence ID" value="ABQ13227.1"/>
    <property type="molecule type" value="Genomic_DNA"/>
</dbReference>
<organism evidence="2 3">
    <name type="scientific">Dichelobacter nodosus (strain VCS1703A)</name>
    <dbReference type="NCBI Taxonomy" id="246195"/>
    <lineage>
        <taxon>Bacteria</taxon>
        <taxon>Pseudomonadati</taxon>
        <taxon>Pseudomonadota</taxon>
        <taxon>Gammaproteobacteria</taxon>
        <taxon>Cardiobacteriales</taxon>
        <taxon>Cardiobacteriaceae</taxon>
        <taxon>Dichelobacter</taxon>
    </lineage>
</organism>
<keyword evidence="1" id="KW-1133">Transmembrane helix</keyword>
<dbReference type="RefSeq" id="WP_012031208.1">
    <property type="nucleotide sequence ID" value="NC_009446.1"/>
</dbReference>
<reference evidence="2 3" key="1">
    <citation type="journal article" date="2007" name="Nat. Biotechnol.">
        <title>Genome sequence and identification of candidate vaccine antigens from the animal pathogen Dichelobacter nodosus.</title>
        <authorList>
            <person name="Myers G.S."/>
            <person name="Parker D."/>
            <person name="Al-Hasani K."/>
            <person name="Kennan R.M."/>
            <person name="Seemann T."/>
            <person name="Ren Q."/>
            <person name="Badger J.H."/>
            <person name="Selengut J.D."/>
            <person name="Deboy R.T."/>
            <person name="Tettelin H."/>
            <person name="Boyce J.D."/>
            <person name="McCarl V.P."/>
            <person name="Han X."/>
            <person name="Nelson W.C."/>
            <person name="Madupu R."/>
            <person name="Mohamoud Y."/>
            <person name="Holley T."/>
            <person name="Fedorova N."/>
            <person name="Khouri H."/>
            <person name="Bottomley S.P."/>
            <person name="Whittington R.J."/>
            <person name="Adler B."/>
            <person name="Songer J.G."/>
            <person name="Rood J.I."/>
            <person name="Paulsen I.T."/>
        </authorList>
    </citation>
    <scope>NUCLEOTIDE SEQUENCE [LARGE SCALE GENOMIC DNA]</scope>
    <source>
        <strain evidence="2 3">VCS1703A</strain>
    </source>
</reference>
<evidence type="ECO:0000313" key="2">
    <source>
        <dbReference type="EMBL" id="ABQ13227.1"/>
    </source>
</evidence>
<feature type="transmembrane region" description="Helical" evidence="1">
    <location>
        <begin position="12"/>
        <end position="31"/>
    </location>
</feature>
<gene>
    <name evidence="2" type="ordered locus">DNO_0892</name>
</gene>
<name>A5EY88_DICNV</name>
<keyword evidence="3" id="KW-1185">Reference proteome</keyword>